<name>C0EIJ5_9FIRM</name>
<reference evidence="1 2" key="2">
    <citation type="submission" date="2009-02" db="EMBL/GenBank/DDBJ databases">
        <title>Draft genome sequence of Clostridium methylpentosum (DSM 5476).</title>
        <authorList>
            <person name="Sudarsanam P."/>
            <person name="Ley R."/>
            <person name="Guruge J."/>
            <person name="Turnbaugh P.J."/>
            <person name="Mahowald M."/>
            <person name="Liep D."/>
            <person name="Gordon J."/>
        </authorList>
    </citation>
    <scope>NUCLEOTIDE SEQUENCE [LARGE SCALE GENOMIC DNA]</scope>
    <source>
        <strain evidence="1 2">DSM 5476</strain>
    </source>
</reference>
<dbReference type="Proteomes" id="UP000003340">
    <property type="component" value="Unassembled WGS sequence"/>
</dbReference>
<keyword evidence="2" id="KW-1185">Reference proteome</keyword>
<comment type="caution">
    <text evidence="1">The sequence shown here is derived from an EMBL/GenBank/DDBJ whole genome shotgun (WGS) entry which is preliminary data.</text>
</comment>
<organism evidence="1 2">
    <name type="scientific">[Clostridium] methylpentosum DSM 5476</name>
    <dbReference type="NCBI Taxonomy" id="537013"/>
    <lineage>
        <taxon>Bacteria</taxon>
        <taxon>Bacillati</taxon>
        <taxon>Bacillota</taxon>
        <taxon>Clostridia</taxon>
        <taxon>Eubacteriales</taxon>
        <taxon>Oscillospiraceae</taxon>
        <taxon>Oscillospiraceae incertae sedis</taxon>
    </lineage>
</organism>
<reference evidence="1 2" key="1">
    <citation type="submission" date="2009-01" db="EMBL/GenBank/DDBJ databases">
        <authorList>
            <person name="Fulton L."/>
            <person name="Clifton S."/>
            <person name="Fulton B."/>
            <person name="Xu J."/>
            <person name="Minx P."/>
            <person name="Pepin K.H."/>
            <person name="Johnson M."/>
            <person name="Bhonagiri V."/>
            <person name="Nash W.E."/>
            <person name="Mardis E.R."/>
            <person name="Wilson R.K."/>
        </authorList>
    </citation>
    <scope>NUCLEOTIDE SEQUENCE [LARGE SCALE GENOMIC DNA]</scope>
    <source>
        <strain evidence="1 2">DSM 5476</strain>
    </source>
</reference>
<dbReference type="AlphaFoldDB" id="C0EIJ5"/>
<gene>
    <name evidence="1" type="ORF">CLOSTMETH_03690</name>
</gene>
<sequence length="42" mass="4895">MKKLFFQNPPLIAYPQNALAYTITSSSLEFFRNTIQKSEKID</sequence>
<protein>
    <submittedName>
        <fullName evidence="1">Uncharacterized protein</fullName>
    </submittedName>
</protein>
<dbReference type="HOGENOM" id="CLU_3249612_0_0_9"/>
<dbReference type="STRING" id="537013.CLOSTMETH_03690"/>
<evidence type="ECO:0000313" key="2">
    <source>
        <dbReference type="Proteomes" id="UP000003340"/>
    </source>
</evidence>
<dbReference type="EMBL" id="ACEC01000126">
    <property type="protein sequence ID" value="EEG28791.1"/>
    <property type="molecule type" value="Genomic_DNA"/>
</dbReference>
<evidence type="ECO:0000313" key="1">
    <source>
        <dbReference type="EMBL" id="EEG28791.1"/>
    </source>
</evidence>
<proteinExistence type="predicted"/>
<accession>C0EIJ5</accession>